<keyword evidence="2" id="KW-1185">Reference proteome</keyword>
<dbReference type="InterPro" id="IPR036102">
    <property type="entry name" value="OsmC/Ohrsf"/>
</dbReference>
<evidence type="ECO:0000313" key="1">
    <source>
        <dbReference type="EMBL" id="MDQ0517182.1"/>
    </source>
</evidence>
<dbReference type="SUPFAM" id="SSF82784">
    <property type="entry name" value="OsmC-like"/>
    <property type="match status" value="1"/>
</dbReference>
<dbReference type="InterPro" id="IPR003718">
    <property type="entry name" value="OsmC/Ohr_fam"/>
</dbReference>
<dbReference type="RefSeq" id="WP_266278646.1">
    <property type="nucleotide sequence ID" value="NZ_JAPKNF010000001.1"/>
</dbReference>
<organism evidence="1 2">
    <name type="scientific">Kaistia geumhonensis</name>
    <dbReference type="NCBI Taxonomy" id="410839"/>
    <lineage>
        <taxon>Bacteria</taxon>
        <taxon>Pseudomonadati</taxon>
        <taxon>Pseudomonadota</taxon>
        <taxon>Alphaproteobacteria</taxon>
        <taxon>Hyphomicrobiales</taxon>
        <taxon>Kaistiaceae</taxon>
        <taxon>Kaistia</taxon>
    </lineage>
</organism>
<reference evidence="1 2" key="1">
    <citation type="submission" date="2023-07" db="EMBL/GenBank/DDBJ databases">
        <title>Genomic Encyclopedia of Type Strains, Phase IV (KMG-IV): sequencing the most valuable type-strain genomes for metagenomic binning, comparative biology and taxonomic classification.</title>
        <authorList>
            <person name="Goeker M."/>
        </authorList>
    </citation>
    <scope>NUCLEOTIDE SEQUENCE [LARGE SCALE GENOMIC DNA]</scope>
    <source>
        <strain evidence="1 2">B1-1</strain>
    </source>
</reference>
<dbReference type="EMBL" id="JAUSWJ010000001">
    <property type="protein sequence ID" value="MDQ0517182.1"/>
    <property type="molecule type" value="Genomic_DNA"/>
</dbReference>
<dbReference type="Proteomes" id="UP001223743">
    <property type="component" value="Unassembled WGS sequence"/>
</dbReference>
<dbReference type="Gene3D" id="3.30.300.20">
    <property type="match status" value="1"/>
</dbReference>
<comment type="caution">
    <text evidence="1">The sequence shown here is derived from an EMBL/GenBank/DDBJ whole genome shotgun (WGS) entry which is preliminary data.</text>
</comment>
<dbReference type="InterPro" id="IPR015946">
    <property type="entry name" value="KH_dom-like_a/b"/>
</dbReference>
<gene>
    <name evidence="1" type="ORF">QO015_002795</name>
</gene>
<name>A0ABU0M894_9HYPH</name>
<sequence>MPGRIRTRETGALAEVGRLGAPRVTSVTGGAMPIATRPSEAGFSPLDLLFAALAGCLVVSARSAAGELGLLDRFETATARVNGEKAVEGPSRVEAFHVELTIAGDLDEGERARIAARAEELCTVSNTLHGAPRIVLRHG</sequence>
<protein>
    <submittedName>
        <fullName evidence="1">OsmC-like protein</fullName>
    </submittedName>
</protein>
<proteinExistence type="predicted"/>
<accession>A0ABU0M894</accession>
<dbReference type="Pfam" id="PF02566">
    <property type="entry name" value="OsmC"/>
    <property type="match status" value="1"/>
</dbReference>
<evidence type="ECO:0000313" key="2">
    <source>
        <dbReference type="Proteomes" id="UP001223743"/>
    </source>
</evidence>